<proteinExistence type="inferred from homology"/>
<evidence type="ECO:0000313" key="6">
    <source>
        <dbReference type="EMBL" id="HCB75373.1"/>
    </source>
</evidence>
<dbReference type="PANTHER" id="PTHR32303">
    <property type="entry name" value="QUINOPROTEIN ALCOHOL DEHYDROGENASE (CYTOCHROME C)"/>
    <property type="match status" value="1"/>
</dbReference>
<sequence length="635" mass="68069">MTIRTARPFPLLLSGAIAACTLPATPLAAQGQGDWASYGRDESHARHSPLRQITPQNVASLKRLWSYHMRPAGAAADTAPLPDGVPAKFRTGFSASEATPLVVGGTMYHSTPYRRVVALDAATGREKWVFAFPGNDQASTRGVAYWPGEGKTPARIVFGTRTGKLYALDAATGQPASGFGTDGIVDMKTPEVMNGTRAPLGMSSPPAIYRNLIITGSRVQEMPIKGASGDVRAWDARTGKLVWTFHTIPRPGEPNFGTWEGESWKERSGANIWTFVIVDDKRGIAYLPIGTPTFDRWGGDRKGQNLYGNSIVAVEAATGKYLWHFQTVHHDIWDVDLPAATLIDVKRGGKTIPAIAVMNKMAIMFILDRVTGKPLYDVREVPVPTDNDTGEHPWPTQPMPAKPAPLSRLSFRMDEIVAGPPALRATCDKIVADMKVVGSKMFQPLRADSAVAFFPGSFGGIDWGSGAFDPASGLYVVNINNLASPQQMAKQEDGTWGLKAGYAYFLDPETGNPCSKPPWGELVAVNVNTGDVAWRSVLGDNEDPALKDAGGISAGGPITTASGLTFIGATRDSMIRAFETRTGRLLWKDRLPASNYGTPMTFALPGGRQALGVVATGGFAFQPATADEVVVYALP</sequence>
<dbReference type="Gene3D" id="2.140.10.10">
    <property type="entry name" value="Quinoprotein alcohol dehydrogenase-like superfamily"/>
    <property type="match status" value="2"/>
</dbReference>
<evidence type="ECO:0000256" key="3">
    <source>
        <dbReference type="ARBA" id="ARBA00023002"/>
    </source>
</evidence>
<evidence type="ECO:0000256" key="1">
    <source>
        <dbReference type="ARBA" id="ARBA00001931"/>
    </source>
</evidence>
<reference evidence="6 7" key="1">
    <citation type="journal article" date="2018" name="Nat. Biotechnol.">
        <title>A standardized bacterial taxonomy based on genome phylogeny substantially revises the tree of life.</title>
        <authorList>
            <person name="Parks D.H."/>
            <person name="Chuvochina M."/>
            <person name="Waite D.W."/>
            <person name="Rinke C."/>
            <person name="Skarshewski A."/>
            <person name="Chaumeil P.A."/>
            <person name="Hugenholtz P."/>
        </authorList>
    </citation>
    <scope>NUCLEOTIDE SEQUENCE [LARGE SCALE GENOMIC DNA]</scope>
    <source>
        <strain evidence="6">UBA9015</strain>
    </source>
</reference>
<dbReference type="GO" id="GO:0008876">
    <property type="term" value="F:quinoprotein glucose dehydrogenase activity"/>
    <property type="evidence" value="ECO:0007669"/>
    <property type="project" value="TreeGrafter"/>
</dbReference>
<dbReference type="SUPFAM" id="SSF50998">
    <property type="entry name" value="Quinoprotein alcohol dehydrogenase-like"/>
    <property type="match status" value="1"/>
</dbReference>
<dbReference type="InterPro" id="IPR011047">
    <property type="entry name" value="Quinoprotein_ADH-like_sf"/>
</dbReference>
<dbReference type="PROSITE" id="PS51257">
    <property type="entry name" value="PROKAR_LIPOPROTEIN"/>
    <property type="match status" value="1"/>
</dbReference>
<evidence type="ECO:0000259" key="5">
    <source>
        <dbReference type="Pfam" id="PF01011"/>
    </source>
</evidence>
<dbReference type="PANTHER" id="PTHR32303:SF4">
    <property type="entry name" value="QUINOPROTEIN GLUCOSE DEHYDROGENASE"/>
    <property type="match status" value="1"/>
</dbReference>
<dbReference type="AlphaFoldDB" id="A0A3D0WC88"/>
<gene>
    <name evidence="6" type="ORF">DEP91_04250</name>
</gene>
<feature type="domain" description="Pyrrolo-quinoline quinone repeat" evidence="5">
    <location>
        <begin position="35"/>
        <end position="609"/>
    </location>
</feature>
<dbReference type="SMART" id="SM00564">
    <property type="entry name" value="PQQ"/>
    <property type="match status" value="4"/>
</dbReference>
<dbReference type="Proteomes" id="UP000262699">
    <property type="component" value="Unassembled WGS sequence"/>
</dbReference>
<feature type="signal peptide" evidence="4">
    <location>
        <begin position="1"/>
        <end position="28"/>
    </location>
</feature>
<comment type="cofactor">
    <cofactor evidence="1">
        <name>pyrroloquinoline quinone</name>
        <dbReference type="ChEBI" id="CHEBI:58442"/>
    </cofactor>
</comment>
<accession>A0A3D0WC88</accession>
<evidence type="ECO:0000256" key="2">
    <source>
        <dbReference type="ARBA" id="ARBA00008156"/>
    </source>
</evidence>
<organism evidence="6 7">
    <name type="scientific">Sphingomonas bacterium</name>
    <dbReference type="NCBI Taxonomy" id="1895847"/>
    <lineage>
        <taxon>Bacteria</taxon>
        <taxon>Pseudomonadati</taxon>
        <taxon>Pseudomonadota</taxon>
        <taxon>Alphaproteobacteria</taxon>
        <taxon>Sphingomonadales</taxon>
        <taxon>Sphingomonadaceae</taxon>
        <taxon>Sphingomonas</taxon>
    </lineage>
</organism>
<name>A0A3D0WC88_9SPHN</name>
<dbReference type="EMBL" id="DOYJ01000123">
    <property type="protein sequence ID" value="HCB75373.1"/>
    <property type="molecule type" value="Genomic_DNA"/>
</dbReference>
<feature type="chain" id="PRO_5017618067" evidence="4">
    <location>
        <begin position="29"/>
        <end position="635"/>
    </location>
</feature>
<dbReference type="Pfam" id="PF01011">
    <property type="entry name" value="PQQ"/>
    <property type="match status" value="1"/>
</dbReference>
<evidence type="ECO:0000313" key="7">
    <source>
        <dbReference type="Proteomes" id="UP000262699"/>
    </source>
</evidence>
<keyword evidence="3" id="KW-0560">Oxidoreductase</keyword>
<comment type="similarity">
    <text evidence="2">Belongs to the bacterial PQQ dehydrogenase family.</text>
</comment>
<comment type="caution">
    <text evidence="6">The sequence shown here is derived from an EMBL/GenBank/DDBJ whole genome shotgun (WGS) entry which is preliminary data.</text>
</comment>
<keyword evidence="4" id="KW-0732">Signal</keyword>
<dbReference type="InterPro" id="IPR018391">
    <property type="entry name" value="PQQ_b-propeller_rpt"/>
</dbReference>
<evidence type="ECO:0000256" key="4">
    <source>
        <dbReference type="SAM" id="SignalP"/>
    </source>
</evidence>
<protein>
    <submittedName>
        <fullName evidence="6">Pyrroloquinoline quinone-dependent dehydrogenase</fullName>
    </submittedName>
</protein>
<dbReference type="InterPro" id="IPR002372">
    <property type="entry name" value="PQQ_rpt_dom"/>
</dbReference>